<reference evidence="5 6" key="1">
    <citation type="submission" date="2019-02" db="EMBL/GenBank/DDBJ databases">
        <authorList>
            <person name="Khodamoradi S."/>
            <person name="Hahnke R.L."/>
            <person name="Kaempfer P."/>
            <person name="Schumann P."/>
            <person name="Rohde M."/>
            <person name="Steinert M."/>
            <person name="Luzhetskyy A."/>
            <person name="Wink J."/>
            <person name="Ruckert C."/>
        </authorList>
    </citation>
    <scope>NUCLEOTIDE SEQUENCE [LARGE SCALE GENOMIC DNA]</scope>
    <source>
        <strain evidence="5 6">M2</strain>
    </source>
</reference>
<gene>
    <name evidence="5" type="primary">lacI1</name>
    <name evidence="5" type="ORF">EKD16_07750</name>
</gene>
<dbReference type="PANTHER" id="PTHR30146">
    <property type="entry name" value="LACI-RELATED TRANSCRIPTIONAL REPRESSOR"/>
    <property type="match status" value="1"/>
</dbReference>
<proteinExistence type="predicted"/>
<dbReference type="Pfam" id="PF00356">
    <property type="entry name" value="LacI"/>
    <property type="match status" value="1"/>
</dbReference>
<dbReference type="PANTHER" id="PTHR30146:SF109">
    <property type="entry name" value="HTH-TYPE TRANSCRIPTIONAL REGULATOR GALS"/>
    <property type="match status" value="1"/>
</dbReference>
<name>A0A4P6PYI0_9ACTN</name>
<evidence type="ECO:0000256" key="3">
    <source>
        <dbReference type="ARBA" id="ARBA00023163"/>
    </source>
</evidence>
<dbReference type="InterPro" id="IPR046335">
    <property type="entry name" value="LacI/GalR-like_sensor"/>
</dbReference>
<keyword evidence="3" id="KW-0804">Transcription</keyword>
<dbReference type="EMBL" id="CP036455">
    <property type="protein sequence ID" value="QBI53346.1"/>
    <property type="molecule type" value="Genomic_DNA"/>
</dbReference>
<dbReference type="Gene3D" id="1.10.260.40">
    <property type="entry name" value="lambda repressor-like DNA-binding domains"/>
    <property type="match status" value="1"/>
</dbReference>
<keyword evidence="2" id="KW-0238">DNA-binding</keyword>
<dbReference type="GO" id="GO:0000976">
    <property type="term" value="F:transcription cis-regulatory region binding"/>
    <property type="evidence" value="ECO:0007669"/>
    <property type="project" value="TreeGrafter"/>
</dbReference>
<dbReference type="InterPro" id="IPR000843">
    <property type="entry name" value="HTH_LacI"/>
</dbReference>
<dbReference type="PROSITE" id="PS50932">
    <property type="entry name" value="HTH_LACI_2"/>
    <property type="match status" value="1"/>
</dbReference>
<evidence type="ECO:0000256" key="1">
    <source>
        <dbReference type="ARBA" id="ARBA00023015"/>
    </source>
</evidence>
<dbReference type="Proteomes" id="UP000292235">
    <property type="component" value="Chromosome"/>
</dbReference>
<dbReference type="InterPro" id="IPR028082">
    <property type="entry name" value="Peripla_BP_I"/>
</dbReference>
<evidence type="ECO:0000313" key="6">
    <source>
        <dbReference type="Proteomes" id="UP000292235"/>
    </source>
</evidence>
<accession>A0A4P6PYI0</accession>
<dbReference type="SUPFAM" id="SSF53822">
    <property type="entry name" value="Periplasmic binding protein-like I"/>
    <property type="match status" value="1"/>
</dbReference>
<evidence type="ECO:0000313" key="5">
    <source>
        <dbReference type="EMBL" id="QBI53346.1"/>
    </source>
</evidence>
<dbReference type="CDD" id="cd01392">
    <property type="entry name" value="HTH_LacI"/>
    <property type="match status" value="1"/>
</dbReference>
<dbReference type="Gene3D" id="3.40.50.2300">
    <property type="match status" value="2"/>
</dbReference>
<sequence length="344" mass="36496">MSVPVGRSPVMADVARLAGVSHQTVSRVLNGHPNVRSETQERVQAAIEELGYRRNSSARALVTRRTGVIGVVAFDTTHYGPAQTLAGIEHAARADGYFLSVVTLQTVTREAVSEAMDYLAQQSVEGYIVIAPKRAVVEGLAGQPAERPVVAVEGGEAPDLPVVCVDQVGGGYLATRHLLELGHRTVHHIAGPGDWLEAEGRIAGWRRALEEAGAPVPEPLYGDWRPRSGHRLGAQLAEEPGATAVFVANDQMALGALRALGEAGVRVPDDVSVIGFDDIPESEFFTPPLTTVAQDFSEVGRRGIGLLIDLLEEPADTVPMTQARSVVPARLVARVSTAAAPDRA</sequence>
<evidence type="ECO:0000259" key="4">
    <source>
        <dbReference type="PROSITE" id="PS50932"/>
    </source>
</evidence>
<dbReference type="SUPFAM" id="SSF47413">
    <property type="entry name" value="lambda repressor-like DNA-binding domains"/>
    <property type="match status" value="1"/>
</dbReference>
<dbReference type="RefSeq" id="WP_207391452.1">
    <property type="nucleotide sequence ID" value="NZ_CP036455.1"/>
</dbReference>
<dbReference type="Pfam" id="PF13377">
    <property type="entry name" value="Peripla_BP_3"/>
    <property type="match status" value="1"/>
</dbReference>
<dbReference type="CDD" id="cd01574">
    <property type="entry name" value="PBP1_LacI"/>
    <property type="match status" value="1"/>
</dbReference>
<dbReference type="KEGG" id="strr:EKD16_07750"/>
<dbReference type="PROSITE" id="PS00356">
    <property type="entry name" value="HTH_LACI_1"/>
    <property type="match status" value="1"/>
</dbReference>
<keyword evidence="1" id="KW-0805">Transcription regulation</keyword>
<feature type="domain" description="HTH lacI-type" evidence="4">
    <location>
        <begin position="9"/>
        <end position="63"/>
    </location>
</feature>
<organism evidence="5 6">
    <name type="scientific">Streptomonospora litoralis</name>
    <dbReference type="NCBI Taxonomy" id="2498135"/>
    <lineage>
        <taxon>Bacteria</taxon>
        <taxon>Bacillati</taxon>
        <taxon>Actinomycetota</taxon>
        <taxon>Actinomycetes</taxon>
        <taxon>Streptosporangiales</taxon>
        <taxon>Nocardiopsidaceae</taxon>
        <taxon>Streptomonospora</taxon>
    </lineage>
</organism>
<evidence type="ECO:0000256" key="2">
    <source>
        <dbReference type="ARBA" id="ARBA00023125"/>
    </source>
</evidence>
<protein>
    <submittedName>
        <fullName evidence="5">Lactose operon repressor</fullName>
    </submittedName>
</protein>
<keyword evidence="6" id="KW-1185">Reference proteome</keyword>
<dbReference type="SMART" id="SM00354">
    <property type="entry name" value="HTH_LACI"/>
    <property type="match status" value="1"/>
</dbReference>
<dbReference type="InterPro" id="IPR010982">
    <property type="entry name" value="Lambda_DNA-bd_dom_sf"/>
</dbReference>
<dbReference type="GO" id="GO:0003700">
    <property type="term" value="F:DNA-binding transcription factor activity"/>
    <property type="evidence" value="ECO:0007669"/>
    <property type="project" value="TreeGrafter"/>
</dbReference>
<dbReference type="AlphaFoldDB" id="A0A4P6PYI0"/>